<dbReference type="PANTHER" id="PTHR36510:SF1">
    <property type="entry name" value="GLUTAMATE--CYSTEINE LIGASE 2-RELATED"/>
    <property type="match status" value="1"/>
</dbReference>
<dbReference type="InterPro" id="IPR011793">
    <property type="entry name" value="YbdK"/>
</dbReference>
<name>A0A109QXE0_9MICO</name>
<dbReference type="KEGG" id="mvd:AWU67_14100"/>
<dbReference type="InterPro" id="IPR014746">
    <property type="entry name" value="Gln_synth/guanido_kin_cat_dom"/>
</dbReference>
<organism evidence="6 7">
    <name type="scientific">Microterricola viridarii</name>
    <dbReference type="NCBI Taxonomy" id="412690"/>
    <lineage>
        <taxon>Bacteria</taxon>
        <taxon>Bacillati</taxon>
        <taxon>Actinomycetota</taxon>
        <taxon>Actinomycetes</taxon>
        <taxon>Micrococcales</taxon>
        <taxon>Microbacteriaceae</taxon>
        <taxon>Microterricola</taxon>
    </lineage>
</organism>
<evidence type="ECO:0000256" key="4">
    <source>
        <dbReference type="ARBA" id="ARBA00048819"/>
    </source>
</evidence>
<accession>A0A109QXE0</accession>
<evidence type="ECO:0000313" key="7">
    <source>
        <dbReference type="Proteomes" id="UP000058305"/>
    </source>
</evidence>
<evidence type="ECO:0000256" key="2">
    <source>
        <dbReference type="ARBA" id="ARBA00022741"/>
    </source>
</evidence>
<keyword evidence="3 5" id="KW-0067">ATP-binding</keyword>
<dbReference type="GO" id="GO:0004357">
    <property type="term" value="F:glutamate-cysteine ligase activity"/>
    <property type="evidence" value="ECO:0007669"/>
    <property type="project" value="UniProtKB-EC"/>
</dbReference>
<dbReference type="GO" id="GO:0042398">
    <property type="term" value="P:modified amino acid biosynthetic process"/>
    <property type="evidence" value="ECO:0007669"/>
    <property type="project" value="InterPro"/>
</dbReference>
<evidence type="ECO:0000256" key="5">
    <source>
        <dbReference type="HAMAP-Rule" id="MF_01609"/>
    </source>
</evidence>
<reference evidence="6 7" key="1">
    <citation type="journal article" date="2016" name="J. Biotechnol.">
        <title>First complete genome sequence of a species in the genus Microterricola, an extremophilic cold active enzyme producing bacterial strain ERGS5:02 isolated from Sikkim Himalaya.</title>
        <authorList>
            <person name="Himanshu"/>
            <person name="Swarnkar M.K."/>
            <person name="Singh D."/>
            <person name="Kumar R."/>
        </authorList>
    </citation>
    <scope>NUCLEOTIDE SEQUENCE [LARGE SCALE GENOMIC DNA]</scope>
    <source>
        <strain evidence="6 7">ERGS5:02</strain>
    </source>
</reference>
<dbReference type="Pfam" id="PF04107">
    <property type="entry name" value="GCS2"/>
    <property type="match status" value="1"/>
</dbReference>
<dbReference type="NCBIfam" id="TIGR02050">
    <property type="entry name" value="gshA_cyan_rel"/>
    <property type="match status" value="1"/>
</dbReference>
<comment type="catalytic activity">
    <reaction evidence="4 5">
        <text>L-cysteine + L-glutamate + ATP = gamma-L-glutamyl-L-cysteine + ADP + phosphate + H(+)</text>
        <dbReference type="Rhea" id="RHEA:13285"/>
        <dbReference type="ChEBI" id="CHEBI:15378"/>
        <dbReference type="ChEBI" id="CHEBI:29985"/>
        <dbReference type="ChEBI" id="CHEBI:30616"/>
        <dbReference type="ChEBI" id="CHEBI:35235"/>
        <dbReference type="ChEBI" id="CHEBI:43474"/>
        <dbReference type="ChEBI" id="CHEBI:58173"/>
        <dbReference type="ChEBI" id="CHEBI:456216"/>
        <dbReference type="EC" id="6.3.2.2"/>
    </reaction>
</comment>
<gene>
    <name evidence="6" type="ORF">AWU67_14100</name>
</gene>
<dbReference type="InterPro" id="IPR006336">
    <property type="entry name" value="GCS2"/>
</dbReference>
<keyword evidence="2 5" id="KW-0547">Nucleotide-binding</keyword>
<protein>
    <recommendedName>
        <fullName evidence="5">Putative glutamate--cysteine ligase 2</fullName>
        <ecNumber evidence="5">6.3.2.2</ecNumber>
    </recommendedName>
    <alternativeName>
        <fullName evidence="5">Gamma-glutamylcysteine synthetase 2</fullName>
        <shortName evidence="5">GCS 2</shortName>
        <shortName evidence="5">Gamma-GCS 2</shortName>
    </alternativeName>
</protein>
<comment type="function">
    <text evidence="5">ATP-dependent carboxylate-amine ligase which exhibits weak glutamate--cysteine ligase activity.</text>
</comment>
<sequence>MLSTRASDVPFGIEEEFMFLSPDRLLPVPAADAAHSVLLRDPEVGPYVGPEFLASQIEYSSPILATREQAFEALTGFRGRLGRVAESIGLVAAGTGLPFDSDDIPAPTPSPRYERIRADIRAVAHDHQMNALHVHVNVPSRDAGVHALNGIRAWMPVLLALGSNSPFWHGRDTGFASWRALLARRWATTGCAPHFRDAAEYDAHTARLVELGASVDLACIAWDARLSERFPTLEVRAFDAQLDAESAITLALLTRALVVTSLNAEPSAGAPVDVLDAELWLAARDGLHGRLVNPVSGEPDAATEVVLALVRYVRPALHALGDAEFVEAAIAQRLRGGTGADRQRAALLEGGIGALAELLRRAPTPAERPTL</sequence>
<evidence type="ECO:0000256" key="1">
    <source>
        <dbReference type="ARBA" id="ARBA00022598"/>
    </source>
</evidence>
<dbReference type="Proteomes" id="UP000058305">
    <property type="component" value="Chromosome"/>
</dbReference>
<dbReference type="AlphaFoldDB" id="A0A109QXE0"/>
<dbReference type="Gene3D" id="3.30.590.20">
    <property type="match status" value="1"/>
</dbReference>
<proteinExistence type="inferred from homology"/>
<reference evidence="7" key="2">
    <citation type="submission" date="2016-01" db="EMBL/GenBank/DDBJ databases">
        <title>First complete genome sequence of a species in the genus Microterricola, an extremophilic cold active enzyme producing strain ERGS5:02 isolated from Sikkim Himalaya.</title>
        <authorList>
            <person name="Kumar R."/>
            <person name="Singh D."/>
            <person name="Swarnkar M.K."/>
        </authorList>
    </citation>
    <scope>NUCLEOTIDE SEQUENCE [LARGE SCALE GENOMIC DNA]</scope>
    <source>
        <strain evidence="7">ERGS5:02</strain>
    </source>
</reference>
<dbReference type="HAMAP" id="MF_01609">
    <property type="entry name" value="Glu_cys_ligase_2"/>
    <property type="match status" value="1"/>
</dbReference>
<dbReference type="SUPFAM" id="SSF55931">
    <property type="entry name" value="Glutamine synthetase/guanido kinase"/>
    <property type="match status" value="1"/>
</dbReference>
<dbReference type="EMBL" id="CP014145">
    <property type="protein sequence ID" value="AMB59805.1"/>
    <property type="molecule type" value="Genomic_DNA"/>
</dbReference>
<evidence type="ECO:0000256" key="3">
    <source>
        <dbReference type="ARBA" id="ARBA00022840"/>
    </source>
</evidence>
<dbReference type="GO" id="GO:0005524">
    <property type="term" value="F:ATP binding"/>
    <property type="evidence" value="ECO:0007669"/>
    <property type="project" value="UniProtKB-KW"/>
</dbReference>
<keyword evidence="7" id="KW-1185">Reference proteome</keyword>
<dbReference type="InterPro" id="IPR050141">
    <property type="entry name" value="GCL_type2/YbdK_subfam"/>
</dbReference>
<dbReference type="EC" id="6.3.2.2" evidence="5"/>
<comment type="similarity">
    <text evidence="5">Belongs to the glutamate--cysteine ligase type 2 family. YbdK subfamily.</text>
</comment>
<dbReference type="PANTHER" id="PTHR36510">
    <property type="entry name" value="GLUTAMATE--CYSTEINE LIGASE 2-RELATED"/>
    <property type="match status" value="1"/>
</dbReference>
<keyword evidence="1 5" id="KW-0436">Ligase</keyword>
<evidence type="ECO:0000313" key="6">
    <source>
        <dbReference type="EMBL" id="AMB59805.1"/>
    </source>
</evidence>